<evidence type="ECO:0000259" key="1">
    <source>
        <dbReference type="Pfam" id="PF01872"/>
    </source>
</evidence>
<dbReference type="InterPro" id="IPR002734">
    <property type="entry name" value="RibDG_C"/>
</dbReference>
<dbReference type="InterPro" id="IPR050765">
    <property type="entry name" value="Riboflavin_Biosynth_HTPR"/>
</dbReference>
<name>A0ABT2H8E9_9MICO</name>
<dbReference type="PANTHER" id="PTHR38011:SF11">
    <property type="entry name" value="2,5-DIAMINO-6-RIBOSYLAMINO-4(3H)-PYRIMIDINONE 5'-PHOSPHATE REDUCTASE"/>
    <property type="match status" value="1"/>
</dbReference>
<comment type="caution">
    <text evidence="2">The sequence shown here is derived from an EMBL/GenBank/DDBJ whole genome shotgun (WGS) entry which is preliminary data.</text>
</comment>
<proteinExistence type="predicted"/>
<protein>
    <submittedName>
        <fullName evidence="2">Dihydrofolate reductase family protein</fullName>
    </submittedName>
</protein>
<dbReference type="RefSeq" id="WP_259541976.1">
    <property type="nucleotide sequence ID" value="NZ_JANLCJ010000012.1"/>
</dbReference>
<sequence length="192" mass="20138">MRRLVYYVAVSLDGCIAAADGDYSAFLAEGDHMRSVLGDFTDALPGPALEALGLVADRSRFDTVVMGWNTYAVGLPAGLTDPYPHLRTVVFSRGRTARDVPAPVTLSTDDPVSVVRALKAEPAGSDIWLCGGGQLAGALHDEIDALVLKVNPITVGDGIGLFGGRAATGSYALTQSTAFDSGVVISHYDRVR</sequence>
<dbReference type="SUPFAM" id="SSF53597">
    <property type="entry name" value="Dihydrofolate reductase-like"/>
    <property type="match status" value="1"/>
</dbReference>
<feature type="domain" description="Bacterial bifunctional deaminase-reductase C-terminal" evidence="1">
    <location>
        <begin position="4"/>
        <end position="184"/>
    </location>
</feature>
<accession>A0ABT2H8E9</accession>
<evidence type="ECO:0000313" key="2">
    <source>
        <dbReference type="EMBL" id="MCS5736179.1"/>
    </source>
</evidence>
<dbReference type="PANTHER" id="PTHR38011">
    <property type="entry name" value="DIHYDROFOLATE REDUCTASE FAMILY PROTEIN (AFU_ORTHOLOGUE AFUA_8G06820)"/>
    <property type="match status" value="1"/>
</dbReference>
<dbReference type="Proteomes" id="UP001165586">
    <property type="component" value="Unassembled WGS sequence"/>
</dbReference>
<dbReference type="Pfam" id="PF01872">
    <property type="entry name" value="RibD_C"/>
    <property type="match status" value="1"/>
</dbReference>
<evidence type="ECO:0000313" key="3">
    <source>
        <dbReference type="Proteomes" id="UP001165586"/>
    </source>
</evidence>
<organism evidence="2 3">
    <name type="scientific">Herbiconiux daphne</name>
    <dbReference type="NCBI Taxonomy" id="2970914"/>
    <lineage>
        <taxon>Bacteria</taxon>
        <taxon>Bacillati</taxon>
        <taxon>Actinomycetota</taxon>
        <taxon>Actinomycetes</taxon>
        <taxon>Micrococcales</taxon>
        <taxon>Microbacteriaceae</taxon>
        <taxon>Herbiconiux</taxon>
    </lineage>
</organism>
<gene>
    <name evidence="2" type="ORF">N1032_20780</name>
</gene>
<reference evidence="2" key="1">
    <citation type="submission" date="2022-08" db="EMBL/GenBank/DDBJ databases">
        <authorList>
            <person name="Deng Y."/>
            <person name="Han X.-F."/>
            <person name="Zhang Y.-Q."/>
        </authorList>
    </citation>
    <scope>NUCLEOTIDE SEQUENCE</scope>
    <source>
        <strain evidence="2">CPCC 203386</strain>
    </source>
</reference>
<dbReference type="Gene3D" id="3.40.430.10">
    <property type="entry name" value="Dihydrofolate Reductase, subunit A"/>
    <property type="match status" value="1"/>
</dbReference>
<keyword evidence="3" id="KW-1185">Reference proteome</keyword>
<dbReference type="EMBL" id="JANLCJ010000012">
    <property type="protein sequence ID" value="MCS5736179.1"/>
    <property type="molecule type" value="Genomic_DNA"/>
</dbReference>
<dbReference type="InterPro" id="IPR024072">
    <property type="entry name" value="DHFR-like_dom_sf"/>
</dbReference>